<reference evidence="2" key="1">
    <citation type="submission" date="2014-09" db="EMBL/GenBank/DDBJ databases">
        <authorList>
            <person name="Magalhaes I.L.F."/>
            <person name="Oliveira U."/>
            <person name="Santos F.R."/>
            <person name="Vidigal T.H.D.A."/>
            <person name="Brescovit A.D."/>
            <person name="Santos A.J."/>
        </authorList>
    </citation>
    <scope>NUCLEOTIDE SEQUENCE</scope>
    <source>
        <tissue evidence="2">Shoot tissue taken approximately 20 cm above the soil surface</tissue>
    </source>
</reference>
<keyword evidence="1" id="KW-1133">Transmembrane helix</keyword>
<feature type="transmembrane region" description="Helical" evidence="1">
    <location>
        <begin position="20"/>
        <end position="38"/>
    </location>
</feature>
<dbReference type="EMBL" id="GBRH01167129">
    <property type="protein sequence ID" value="JAE30767.1"/>
    <property type="molecule type" value="Transcribed_RNA"/>
</dbReference>
<keyword evidence="1" id="KW-0472">Membrane</keyword>
<accession>A0A0A9H1X9</accession>
<evidence type="ECO:0000256" key="1">
    <source>
        <dbReference type="SAM" id="Phobius"/>
    </source>
</evidence>
<dbReference type="AlphaFoldDB" id="A0A0A9H1X9"/>
<sequence>MVNIVQISRNTTLNLWLNAWSIYIPTLFFSLAASNGNFCTNRMKPSANTIFLKFFSIAKKSMHLPFNSQQLYVLAQAKVEANVSIEMLSHSLRAHIRFSLFNA</sequence>
<protein>
    <submittedName>
        <fullName evidence="2">Uncharacterized protein</fullName>
    </submittedName>
</protein>
<name>A0A0A9H1X9_ARUDO</name>
<organism evidence="2">
    <name type="scientific">Arundo donax</name>
    <name type="common">Giant reed</name>
    <name type="synonym">Donax arundinaceus</name>
    <dbReference type="NCBI Taxonomy" id="35708"/>
    <lineage>
        <taxon>Eukaryota</taxon>
        <taxon>Viridiplantae</taxon>
        <taxon>Streptophyta</taxon>
        <taxon>Embryophyta</taxon>
        <taxon>Tracheophyta</taxon>
        <taxon>Spermatophyta</taxon>
        <taxon>Magnoliopsida</taxon>
        <taxon>Liliopsida</taxon>
        <taxon>Poales</taxon>
        <taxon>Poaceae</taxon>
        <taxon>PACMAD clade</taxon>
        <taxon>Arundinoideae</taxon>
        <taxon>Arundineae</taxon>
        <taxon>Arundo</taxon>
    </lineage>
</organism>
<evidence type="ECO:0000313" key="2">
    <source>
        <dbReference type="EMBL" id="JAE30767.1"/>
    </source>
</evidence>
<proteinExistence type="predicted"/>
<reference evidence="2" key="2">
    <citation type="journal article" date="2015" name="Data Brief">
        <title>Shoot transcriptome of the giant reed, Arundo donax.</title>
        <authorList>
            <person name="Barrero R.A."/>
            <person name="Guerrero F.D."/>
            <person name="Moolhuijzen P."/>
            <person name="Goolsby J.A."/>
            <person name="Tidwell J."/>
            <person name="Bellgard S.E."/>
            <person name="Bellgard M.I."/>
        </authorList>
    </citation>
    <scope>NUCLEOTIDE SEQUENCE</scope>
    <source>
        <tissue evidence="2">Shoot tissue taken approximately 20 cm above the soil surface</tissue>
    </source>
</reference>
<keyword evidence="1" id="KW-0812">Transmembrane</keyword>